<protein>
    <recommendedName>
        <fullName evidence="4">Shikimate O-hydroxycinnamoyltransferase</fullName>
    </recommendedName>
</protein>
<reference evidence="2 3" key="1">
    <citation type="journal article" date="2023" name="Plants (Basel)">
        <title>Bridging the Gap: Combining Genomics and Transcriptomics Approaches to Understand Stylosanthes scabra, an Orphan Legume from the Brazilian Caatinga.</title>
        <authorList>
            <person name="Ferreira-Neto J.R.C."/>
            <person name="da Silva M.D."/>
            <person name="Binneck E."/>
            <person name="de Melo N.F."/>
            <person name="da Silva R.H."/>
            <person name="de Melo A.L.T.M."/>
            <person name="Pandolfi V."/>
            <person name="Bustamante F.O."/>
            <person name="Brasileiro-Vidal A.C."/>
            <person name="Benko-Iseppon A.M."/>
        </authorList>
    </citation>
    <scope>NUCLEOTIDE SEQUENCE [LARGE SCALE GENOMIC DNA]</scope>
    <source>
        <tissue evidence="2">Leaves</tissue>
    </source>
</reference>
<organism evidence="2 3">
    <name type="scientific">Stylosanthes scabra</name>
    <dbReference type="NCBI Taxonomy" id="79078"/>
    <lineage>
        <taxon>Eukaryota</taxon>
        <taxon>Viridiplantae</taxon>
        <taxon>Streptophyta</taxon>
        <taxon>Embryophyta</taxon>
        <taxon>Tracheophyta</taxon>
        <taxon>Spermatophyta</taxon>
        <taxon>Magnoliopsida</taxon>
        <taxon>eudicotyledons</taxon>
        <taxon>Gunneridae</taxon>
        <taxon>Pentapetalae</taxon>
        <taxon>rosids</taxon>
        <taxon>fabids</taxon>
        <taxon>Fabales</taxon>
        <taxon>Fabaceae</taxon>
        <taxon>Papilionoideae</taxon>
        <taxon>50 kb inversion clade</taxon>
        <taxon>dalbergioids sensu lato</taxon>
        <taxon>Dalbergieae</taxon>
        <taxon>Pterocarpus clade</taxon>
        <taxon>Stylosanthes</taxon>
    </lineage>
</organism>
<dbReference type="PANTHER" id="PTHR31642">
    <property type="entry name" value="TRICHOTHECENE 3-O-ACETYLTRANSFERASE"/>
    <property type="match status" value="1"/>
</dbReference>
<sequence length="261" mass="28728">MGKVIPAVDYTEPMANLPLVMVQVTRFACGGVCVGVANSNVVADGISGTLFVDAWAKLARGRTLGEDEKPLFLDKMVIRRSEGTTADEKFFSASRFEHREFKTLPVIIGRYESVAAYIWRCACKARNADHNQPTVVRTVAGTRNRLKPPLPPNYFGNATHPTVTPKCLSGDIASKPLRCGCVEAPFLGNPNLSIWSWMTDMPIYGADFGWGRPIYMGPGELKGDGRTYIMPAPSGDVTLSVAIRLQKPHVQPFVKFFYQDI</sequence>
<evidence type="ECO:0008006" key="4">
    <source>
        <dbReference type="Google" id="ProtNLM"/>
    </source>
</evidence>
<evidence type="ECO:0000256" key="1">
    <source>
        <dbReference type="ARBA" id="ARBA00009861"/>
    </source>
</evidence>
<keyword evidence="3" id="KW-1185">Reference proteome</keyword>
<dbReference type="Gene3D" id="3.30.559.10">
    <property type="entry name" value="Chloramphenicol acetyltransferase-like domain"/>
    <property type="match status" value="3"/>
</dbReference>
<gene>
    <name evidence="2" type="ORF">PIB30_026937</name>
</gene>
<accession>A0ABU6Y7W5</accession>
<dbReference type="PANTHER" id="PTHR31642:SF322">
    <property type="entry name" value="SHIKIMATE_QUINATE HYDROXYCINNAMOYLTRANSFERASE"/>
    <property type="match status" value="1"/>
</dbReference>
<name>A0ABU6Y7W5_9FABA</name>
<dbReference type="Proteomes" id="UP001341840">
    <property type="component" value="Unassembled WGS sequence"/>
</dbReference>
<dbReference type="InterPro" id="IPR023213">
    <property type="entry name" value="CAT-like_dom_sf"/>
</dbReference>
<proteinExistence type="inferred from homology"/>
<comment type="caution">
    <text evidence="2">The sequence shown here is derived from an EMBL/GenBank/DDBJ whole genome shotgun (WGS) entry which is preliminary data.</text>
</comment>
<comment type="similarity">
    <text evidence="1">Belongs to the plant acyltransferase family.</text>
</comment>
<dbReference type="InterPro" id="IPR050317">
    <property type="entry name" value="Plant_Fungal_Acyltransferase"/>
</dbReference>
<evidence type="ECO:0000313" key="3">
    <source>
        <dbReference type="Proteomes" id="UP001341840"/>
    </source>
</evidence>
<evidence type="ECO:0000313" key="2">
    <source>
        <dbReference type="EMBL" id="MED6206470.1"/>
    </source>
</evidence>
<dbReference type="EMBL" id="JASCZI010241758">
    <property type="protein sequence ID" value="MED6206470.1"/>
    <property type="molecule type" value="Genomic_DNA"/>
</dbReference>
<dbReference type="Pfam" id="PF02458">
    <property type="entry name" value="Transferase"/>
    <property type="match status" value="3"/>
</dbReference>